<dbReference type="RefSeq" id="WP_095326677.1">
    <property type="nucleotide sequence ID" value="NZ_NPCC01000013.1"/>
</dbReference>
<dbReference type="Pfam" id="PF20316">
    <property type="entry name" value="DUF6612"/>
    <property type="match status" value="1"/>
</dbReference>
<name>A0A268NZ12_SHOCL</name>
<sequence length="261" mass="29966">MRRGGRHAFVYVFFGLLTFTSACNTDAKEEHLTTEETIIAKTIEQAESVESYAIEGGLLEDFLWEDGSSEYNYLLLSSIEIPERTYSQVVQEYGIGEFETTVFTSELYQNAKERYINLDDKGWKKSDDPKDIEYDYTGYEAPIMFLKQLENVDELTVEETENEYEIRYSEPDASLYDIYGPPSDAVKNGTVFVETGSPEVFLVIDKADYTVREFTTTFFYEDEAGSDSEGTATMEMRFDDINEVEDFEIPDEVIEEAEANE</sequence>
<dbReference type="InterPro" id="IPR046720">
    <property type="entry name" value="DUF6612"/>
</dbReference>
<evidence type="ECO:0000313" key="1">
    <source>
        <dbReference type="EMBL" id="PAE88658.1"/>
    </source>
</evidence>
<reference evidence="1 2" key="1">
    <citation type="submission" date="2017-07" db="EMBL/GenBank/DDBJ databases">
        <title>Isolation and whole genome analysis of endospore-forming bacteria from heroin.</title>
        <authorList>
            <person name="Kalinowski J."/>
            <person name="Ahrens B."/>
            <person name="Al-Dilaimi A."/>
            <person name="Winkler A."/>
            <person name="Wibberg D."/>
            <person name="Schleenbecker U."/>
            <person name="Ruckert C."/>
            <person name="Wolfel R."/>
            <person name="Grass G."/>
        </authorList>
    </citation>
    <scope>NUCLEOTIDE SEQUENCE [LARGE SCALE GENOMIC DNA]</scope>
    <source>
        <strain evidence="1 2">7539</strain>
    </source>
</reference>
<dbReference type="EMBL" id="NPCC01000013">
    <property type="protein sequence ID" value="PAE88658.1"/>
    <property type="molecule type" value="Genomic_DNA"/>
</dbReference>
<protein>
    <recommendedName>
        <fullName evidence="3">Outer membrane lipoprotein carrier protein LolA</fullName>
    </recommendedName>
</protein>
<dbReference type="PROSITE" id="PS51257">
    <property type="entry name" value="PROKAR_LIPOPROTEIN"/>
    <property type="match status" value="1"/>
</dbReference>
<organism evidence="1 2">
    <name type="scientific">Shouchella clausii</name>
    <name type="common">Alkalihalobacillus clausii</name>
    <dbReference type="NCBI Taxonomy" id="79880"/>
    <lineage>
        <taxon>Bacteria</taxon>
        <taxon>Bacillati</taxon>
        <taxon>Bacillota</taxon>
        <taxon>Bacilli</taxon>
        <taxon>Bacillales</taxon>
        <taxon>Bacillaceae</taxon>
        <taxon>Shouchella</taxon>
    </lineage>
</organism>
<proteinExistence type="predicted"/>
<dbReference type="AlphaFoldDB" id="A0A268NZ12"/>
<evidence type="ECO:0008006" key="3">
    <source>
        <dbReference type="Google" id="ProtNLM"/>
    </source>
</evidence>
<gene>
    <name evidence="1" type="ORF">CHH72_11825</name>
</gene>
<comment type="caution">
    <text evidence="1">The sequence shown here is derived from an EMBL/GenBank/DDBJ whole genome shotgun (WGS) entry which is preliminary data.</text>
</comment>
<accession>A0A268NZ12</accession>
<dbReference type="Proteomes" id="UP000216207">
    <property type="component" value="Unassembled WGS sequence"/>
</dbReference>
<evidence type="ECO:0000313" key="2">
    <source>
        <dbReference type="Proteomes" id="UP000216207"/>
    </source>
</evidence>